<accession>A0AAI8YRB8</accession>
<evidence type="ECO:0000256" key="1">
    <source>
        <dbReference type="ARBA" id="ARBA00006924"/>
    </source>
</evidence>
<feature type="binding site" evidence="4">
    <location>
        <position position="180"/>
    </location>
    <ligand>
        <name>Zn(2+)</name>
        <dbReference type="ChEBI" id="CHEBI:29105"/>
    </ligand>
</feature>
<organism evidence="6 7">
    <name type="scientific">Lecanosticta acicola</name>
    <dbReference type="NCBI Taxonomy" id="111012"/>
    <lineage>
        <taxon>Eukaryota</taxon>
        <taxon>Fungi</taxon>
        <taxon>Dikarya</taxon>
        <taxon>Ascomycota</taxon>
        <taxon>Pezizomycotina</taxon>
        <taxon>Dothideomycetes</taxon>
        <taxon>Dothideomycetidae</taxon>
        <taxon>Mycosphaerellales</taxon>
        <taxon>Mycosphaerellaceae</taxon>
        <taxon>Lecanosticta</taxon>
    </lineage>
</organism>
<dbReference type="AlphaFoldDB" id="A0AAI8YRB8"/>
<dbReference type="InterPro" id="IPR050134">
    <property type="entry name" value="NAD-dep_sirtuin_deacylases"/>
</dbReference>
<feature type="binding site" evidence="4">
    <location>
        <position position="140"/>
    </location>
    <ligand>
        <name>Zn(2+)</name>
        <dbReference type="ChEBI" id="CHEBI:29105"/>
    </ligand>
</feature>
<dbReference type="Gene3D" id="3.40.50.1220">
    <property type="entry name" value="TPP-binding domain"/>
    <property type="match status" value="1"/>
</dbReference>
<gene>
    <name evidence="6" type="ORF">LECACI_7A000148</name>
</gene>
<evidence type="ECO:0000313" key="7">
    <source>
        <dbReference type="Proteomes" id="UP001296104"/>
    </source>
</evidence>
<keyword evidence="2" id="KW-0808">Transferase</keyword>
<dbReference type="InterPro" id="IPR026591">
    <property type="entry name" value="Sirtuin_cat_small_dom_sf"/>
</dbReference>
<sequence length="280" mass="30757">MASINMRKGDVTELIEYMRSCESIMAVVGAGLSAPSGIPTFRHEGANWRGLPIALLSQSSTWEKDPVLMWAYTENRRQMCRVAQPNTGHRALAALARAKPDFLTITQNIDGLSHRAQHPPRQLVTLHGSNHGIKCSNKDCNYTAENYTDQSTVPGLEMPAEFSDSTIPLPQIDRQAIPRCPSCKSAMLRPGVTWFGESLPSTSMTHIDGWLDAHEDVNLLLIIGTSRSPFVADAIERGARTAVFNMGNDAEPCDDDDWVLDGDASQTLPYVIERALGTHI</sequence>
<name>A0AAI8YRB8_9PEZI</name>
<dbReference type="Proteomes" id="UP001296104">
    <property type="component" value="Unassembled WGS sequence"/>
</dbReference>
<evidence type="ECO:0000256" key="2">
    <source>
        <dbReference type="ARBA" id="ARBA00022679"/>
    </source>
</evidence>
<dbReference type="Pfam" id="PF02146">
    <property type="entry name" value="SIR2"/>
    <property type="match status" value="1"/>
</dbReference>
<reference evidence="6" key="1">
    <citation type="submission" date="2023-11" db="EMBL/GenBank/DDBJ databases">
        <authorList>
            <person name="Alioto T."/>
            <person name="Alioto T."/>
            <person name="Gomez Garrido J."/>
        </authorList>
    </citation>
    <scope>NUCLEOTIDE SEQUENCE</scope>
</reference>
<feature type="active site" description="Proton acceptor" evidence="4">
    <location>
        <position position="127"/>
    </location>
</feature>
<dbReference type="GO" id="GO:0070403">
    <property type="term" value="F:NAD+ binding"/>
    <property type="evidence" value="ECO:0007669"/>
    <property type="project" value="InterPro"/>
</dbReference>
<feature type="binding site" evidence="4">
    <location>
        <position position="183"/>
    </location>
    <ligand>
        <name>Zn(2+)</name>
        <dbReference type="ChEBI" id="CHEBI:29105"/>
    </ligand>
</feature>
<dbReference type="Gene3D" id="3.30.1600.10">
    <property type="entry name" value="SIR2/SIRT2 'Small Domain"/>
    <property type="match status" value="1"/>
</dbReference>
<feature type="domain" description="Deacetylase sirtuin-type" evidence="5">
    <location>
        <begin position="4"/>
        <end position="279"/>
    </location>
</feature>
<dbReference type="GO" id="GO:0017136">
    <property type="term" value="F:histone deacetylase activity, NAD-dependent"/>
    <property type="evidence" value="ECO:0007669"/>
    <property type="project" value="TreeGrafter"/>
</dbReference>
<dbReference type="InterPro" id="IPR029035">
    <property type="entry name" value="DHS-like_NAD/FAD-binding_dom"/>
</dbReference>
<evidence type="ECO:0000259" key="5">
    <source>
        <dbReference type="PROSITE" id="PS50305"/>
    </source>
</evidence>
<feature type="binding site" evidence="4">
    <location>
        <position position="135"/>
    </location>
    <ligand>
        <name>Zn(2+)</name>
        <dbReference type="ChEBI" id="CHEBI:29105"/>
    </ligand>
</feature>
<comment type="similarity">
    <text evidence="1">Belongs to the sirtuin family. Class I subfamily.</text>
</comment>
<evidence type="ECO:0000256" key="3">
    <source>
        <dbReference type="ARBA" id="ARBA00023027"/>
    </source>
</evidence>
<dbReference type="InterPro" id="IPR026590">
    <property type="entry name" value="Ssirtuin_cat_dom"/>
</dbReference>
<dbReference type="SUPFAM" id="SSF52467">
    <property type="entry name" value="DHS-like NAD/FAD-binding domain"/>
    <property type="match status" value="1"/>
</dbReference>
<dbReference type="PANTHER" id="PTHR11085">
    <property type="entry name" value="NAD-DEPENDENT PROTEIN DEACYLASE SIRTUIN-5, MITOCHONDRIAL-RELATED"/>
    <property type="match status" value="1"/>
</dbReference>
<evidence type="ECO:0000256" key="4">
    <source>
        <dbReference type="PROSITE-ProRule" id="PRU00236"/>
    </source>
</evidence>
<dbReference type="GO" id="GO:0046872">
    <property type="term" value="F:metal ion binding"/>
    <property type="evidence" value="ECO:0007669"/>
    <property type="project" value="UniProtKB-KW"/>
</dbReference>
<evidence type="ECO:0000313" key="6">
    <source>
        <dbReference type="EMBL" id="CAK3747938.1"/>
    </source>
</evidence>
<keyword evidence="7" id="KW-1185">Reference proteome</keyword>
<comment type="caution">
    <text evidence="6">The sequence shown here is derived from an EMBL/GenBank/DDBJ whole genome shotgun (WGS) entry which is preliminary data.</text>
</comment>
<proteinExistence type="inferred from homology"/>
<keyword evidence="4" id="KW-0862">Zinc</keyword>
<dbReference type="InterPro" id="IPR003000">
    <property type="entry name" value="Sirtuin"/>
</dbReference>
<keyword evidence="3" id="KW-0520">NAD</keyword>
<dbReference type="EMBL" id="CAVMBE010000001">
    <property type="protein sequence ID" value="CAK3747938.1"/>
    <property type="molecule type" value="Genomic_DNA"/>
</dbReference>
<dbReference type="PANTHER" id="PTHR11085:SF10">
    <property type="entry name" value="NAD-DEPENDENT PROTEIN DEACYLASE SIRTUIN-5, MITOCHONDRIAL-RELATED"/>
    <property type="match status" value="1"/>
</dbReference>
<dbReference type="PROSITE" id="PS50305">
    <property type="entry name" value="SIRTUIN"/>
    <property type="match status" value="1"/>
</dbReference>
<keyword evidence="4" id="KW-0479">Metal-binding</keyword>
<dbReference type="GO" id="GO:0005634">
    <property type="term" value="C:nucleus"/>
    <property type="evidence" value="ECO:0007669"/>
    <property type="project" value="TreeGrafter"/>
</dbReference>
<protein>
    <submittedName>
        <fullName evidence="6">NAD-dependent deacetylase sirtuin-5</fullName>
    </submittedName>
</protein>